<keyword evidence="1" id="KW-0732">Signal</keyword>
<dbReference type="EMBL" id="LBKL01000073">
    <property type="protein sequence ID" value="KLL37831.1"/>
    <property type="molecule type" value="Genomic_DNA"/>
</dbReference>
<dbReference type="SUPFAM" id="SSF54001">
    <property type="entry name" value="Cysteine proteinases"/>
    <property type="match status" value="1"/>
</dbReference>
<dbReference type="Gene3D" id="3.90.1720.10">
    <property type="entry name" value="endopeptidase domain like (from Nostoc punctiforme)"/>
    <property type="match status" value="1"/>
</dbReference>
<dbReference type="InterPro" id="IPR038765">
    <property type="entry name" value="Papain-like_cys_pep_sf"/>
</dbReference>
<feature type="chain" id="PRO_5044365427" evidence="1">
    <location>
        <begin position="29"/>
        <end position="169"/>
    </location>
</feature>
<dbReference type="EMBL" id="LCVB01000014">
    <property type="protein sequence ID" value="KLJ30519.1"/>
    <property type="molecule type" value="Genomic_DNA"/>
</dbReference>
<evidence type="ECO:0000259" key="2">
    <source>
        <dbReference type="PROSITE" id="PS50911"/>
    </source>
</evidence>
<dbReference type="GeneID" id="66886600"/>
<dbReference type="KEGG" id="sage:EN72_09560"/>
<feature type="signal peptide" evidence="1">
    <location>
        <begin position="1"/>
        <end position="28"/>
    </location>
</feature>
<reference evidence="6 14" key="3">
    <citation type="journal article" date="2018" name="Emerg. Microbes Infect.">
        <title>Phenotypic and molecular analysis of nontypeable Group B streptococci: identification of cps2a and hybrid cps2a/cps5 Group B streptococcal capsule gene clusters.</title>
        <authorList>
            <person name="Alhhazmi A."/>
            <person name="Tyrrell G.J."/>
        </authorList>
    </citation>
    <scope>NUCLEOTIDE SEQUENCE [LARGE SCALE GENOMIC DNA]</scope>
    <source>
        <strain evidence="6 14">PLGBS17</strain>
    </source>
</reference>
<evidence type="ECO:0000313" key="14">
    <source>
        <dbReference type="Proteomes" id="UP000256718"/>
    </source>
</evidence>
<evidence type="ECO:0000313" key="12">
    <source>
        <dbReference type="Proteomes" id="UP000254076"/>
    </source>
</evidence>
<dbReference type="Proteomes" id="UP000255140">
    <property type="component" value="Unassembled WGS sequence"/>
</dbReference>
<name>A0A0E1EPZ3_STRAG</name>
<reference evidence="12 13" key="4">
    <citation type="submission" date="2018-06" db="EMBL/GenBank/DDBJ databases">
        <authorList>
            <consortium name="Pathogen Informatics"/>
            <person name="Doyle S."/>
        </authorList>
    </citation>
    <scope>NUCLEOTIDE SEQUENCE [LARGE SCALE GENOMIC DNA]</scope>
    <source>
        <strain evidence="7 12">NCTC8185</strain>
        <strain evidence="8 13">NCTC9828</strain>
    </source>
</reference>
<dbReference type="InterPro" id="IPR009148">
    <property type="entry name" value="PcsB-like"/>
</dbReference>
<dbReference type="PRINTS" id="PR01852">
    <property type="entry name" value="SIBAPROTEIN"/>
</dbReference>
<sequence length="169" mass="18332">MEENMNIKQLKSKTMLGTVALVSAFSFASTNADANTYNYAVDVDYLASAEEIAQAHPASNTFPLGQCTWGVKEMATWAGNWWGNGGDWAASAASAGYTVGTQPRVGSIVCWTDGSYGHVAYVTAVDPVTNKIQVLESNYAGHQWIDNYRGWFDPQNTVTPGVVSYIYPN</sequence>
<dbReference type="Proteomes" id="UP000035346">
    <property type="component" value="Unassembled WGS sequence"/>
</dbReference>
<dbReference type="PROSITE" id="PS50911">
    <property type="entry name" value="CHAP"/>
    <property type="match status" value="1"/>
</dbReference>
<evidence type="ECO:0000313" key="6">
    <source>
        <dbReference type="EMBL" id="RDY73565.1"/>
    </source>
</evidence>
<protein>
    <submittedName>
        <fullName evidence="3">Amidase</fullName>
    </submittedName>
    <submittedName>
        <fullName evidence="6">CHAP domain-containing protein</fullName>
    </submittedName>
    <submittedName>
        <fullName evidence="7">Glucan-binding protein B</fullName>
    </submittedName>
</protein>
<evidence type="ECO:0000313" key="9">
    <source>
        <dbReference type="Proteomes" id="UP000035174"/>
    </source>
</evidence>
<dbReference type="Proteomes" id="UP000254076">
    <property type="component" value="Unassembled WGS sequence"/>
</dbReference>
<dbReference type="EMBL" id="UHEQ01000004">
    <property type="protein sequence ID" value="SUN14129.1"/>
    <property type="molecule type" value="Genomic_DNA"/>
</dbReference>
<reference evidence="5 11" key="2">
    <citation type="journal article" date="2016" name="Sci. Rep.">
        <title>Serotype IV Streptococcus agalactiae ST-452 has arisen from large genomic recombination events between CC23 and the hypervirulent CC17 lineages.</title>
        <authorList>
            <person name="Campisi E."/>
            <person name="Rinaudo C.D."/>
            <person name="Donati C."/>
            <person name="Barucco M."/>
            <person name="Torricelli G."/>
            <person name="Edwards M.S."/>
            <person name="Baker C.J."/>
            <person name="Margarit I."/>
            <person name="Rosini R."/>
        </authorList>
    </citation>
    <scope>NUCLEOTIDE SEQUENCE [LARGE SCALE GENOMIC DNA]</scope>
    <source>
        <strain evidence="5 11">CZ-PW-140</strain>
    </source>
</reference>
<evidence type="ECO:0000313" key="4">
    <source>
        <dbReference type="EMBL" id="KLL37831.1"/>
    </source>
</evidence>
<evidence type="ECO:0000256" key="1">
    <source>
        <dbReference type="SAM" id="SignalP"/>
    </source>
</evidence>
<evidence type="ECO:0000313" key="13">
    <source>
        <dbReference type="Proteomes" id="UP000255140"/>
    </source>
</evidence>
<evidence type="ECO:0000313" key="10">
    <source>
        <dbReference type="Proteomes" id="UP000035346"/>
    </source>
</evidence>
<feature type="domain" description="Peptidase C51" evidence="2">
    <location>
        <begin position="42"/>
        <end position="167"/>
    </location>
</feature>
<dbReference type="Proteomes" id="UP000035174">
    <property type="component" value="Unassembled WGS sequence"/>
</dbReference>
<gene>
    <name evidence="7" type="primary">ssaA2</name>
    <name evidence="5" type="ORF">AX245_09855</name>
    <name evidence="6" type="ORF">C4618_13590</name>
    <name evidence="7" type="ORF">NCTC8185_01405</name>
    <name evidence="8" type="ORF">NCTC9828_00674</name>
    <name evidence="4" type="ORF">WA04_06995</name>
    <name evidence="3" type="ORF">WA45_02185</name>
</gene>
<dbReference type="Proteomes" id="UP000256718">
    <property type="component" value="Unassembled WGS sequence"/>
</dbReference>
<dbReference type="EMBL" id="MAWT01000022">
    <property type="protein sequence ID" value="OCM71501.1"/>
    <property type="molecule type" value="Genomic_DNA"/>
</dbReference>
<dbReference type="Pfam" id="PF05257">
    <property type="entry name" value="CHAP"/>
    <property type="match status" value="1"/>
</dbReference>
<dbReference type="RefSeq" id="WP_000392202.1">
    <property type="nucleotide sequence ID" value="NZ_BCNI01000001.1"/>
</dbReference>
<dbReference type="EMBL" id="QHGZ01000266">
    <property type="protein sequence ID" value="RDY73565.1"/>
    <property type="molecule type" value="Genomic_DNA"/>
</dbReference>
<comment type="caution">
    <text evidence="6">The sequence shown here is derived from an EMBL/GenBank/DDBJ whole genome shotgun (WGS) entry which is preliminary data.</text>
</comment>
<organism evidence="6 14">
    <name type="scientific">Streptococcus agalactiae</name>
    <dbReference type="NCBI Taxonomy" id="1311"/>
    <lineage>
        <taxon>Bacteria</taxon>
        <taxon>Bacillati</taxon>
        <taxon>Bacillota</taxon>
        <taxon>Bacilli</taxon>
        <taxon>Lactobacillales</taxon>
        <taxon>Streptococcaceae</taxon>
        <taxon>Streptococcus</taxon>
    </lineage>
</organism>
<reference evidence="9 10" key="1">
    <citation type="journal article" date="2015" name="PLoS ONE">
        <title>Genomic analysis reveals the molecular basis for capsule loss in the group B streptococcus population.</title>
        <authorList>
            <consortium name="DEVANI Consortium"/>
            <person name="Rosini R."/>
            <person name="Campisi E."/>
            <person name="De Chiara M."/>
            <person name="Tettelin H."/>
            <person name="Rinaudo D."/>
            <person name="Toniolo C."/>
            <person name="Metruccio M."/>
            <person name="Guidotti S."/>
            <person name="Sorensen U.B."/>
            <person name="Kilian M."/>
            <person name="Ramirez M."/>
            <person name="Janulczyk R."/>
            <person name="Donati C."/>
            <person name="Grandi G."/>
            <person name="Margarit I."/>
        </authorList>
    </citation>
    <scope>NUCLEOTIDE SEQUENCE [LARGE SCALE GENOMIC DNA]</scope>
    <source>
        <strain evidence="4 10">DK-B-USS-215</strain>
        <strain evidence="3 9">ES-PW-063</strain>
    </source>
</reference>
<accession>A0A0E1EPZ3</accession>
<evidence type="ECO:0000313" key="11">
    <source>
        <dbReference type="Proteomes" id="UP000093122"/>
    </source>
</evidence>
<evidence type="ECO:0000313" key="5">
    <source>
        <dbReference type="EMBL" id="OCM71501.1"/>
    </source>
</evidence>
<dbReference type="EMBL" id="UHEW01000005">
    <property type="protein sequence ID" value="SUN28105.1"/>
    <property type="molecule type" value="Genomic_DNA"/>
</dbReference>
<evidence type="ECO:0000313" key="7">
    <source>
        <dbReference type="EMBL" id="SUN14129.1"/>
    </source>
</evidence>
<dbReference type="OMA" id="YNYIHLN"/>
<dbReference type="Proteomes" id="UP000093122">
    <property type="component" value="Unassembled WGS sequence"/>
</dbReference>
<dbReference type="InterPro" id="IPR007921">
    <property type="entry name" value="CHAP_dom"/>
</dbReference>
<evidence type="ECO:0000313" key="8">
    <source>
        <dbReference type="EMBL" id="SUN28105.1"/>
    </source>
</evidence>
<evidence type="ECO:0000313" key="3">
    <source>
        <dbReference type="EMBL" id="KLJ30519.1"/>
    </source>
</evidence>
<dbReference type="AlphaFoldDB" id="A0A0E1EPZ3"/>
<proteinExistence type="predicted"/>